<feature type="compositionally biased region" description="Basic and acidic residues" evidence="7">
    <location>
        <begin position="395"/>
        <end position="409"/>
    </location>
</feature>
<dbReference type="GO" id="GO:0016301">
    <property type="term" value="F:kinase activity"/>
    <property type="evidence" value="ECO:0007669"/>
    <property type="project" value="InterPro"/>
</dbReference>
<accession>A0A1T4PC26</accession>
<evidence type="ECO:0000256" key="2">
    <source>
        <dbReference type="ARBA" id="ARBA00011963"/>
    </source>
</evidence>
<evidence type="ECO:0000256" key="1">
    <source>
        <dbReference type="ARBA" id="ARBA00009104"/>
    </source>
</evidence>
<dbReference type="Pfam" id="PF06414">
    <property type="entry name" value="Zeta_toxin"/>
    <property type="match status" value="1"/>
</dbReference>
<evidence type="ECO:0000256" key="7">
    <source>
        <dbReference type="SAM" id="MobiDB-lite"/>
    </source>
</evidence>
<protein>
    <recommendedName>
        <fullName evidence="5">UDP-N-acetylglucosamine kinase</fullName>
        <ecNumber evidence="2">2.7.1.176</ecNumber>
    </recommendedName>
    <alternativeName>
        <fullName evidence="5">UDP-N-acetylglucosamine kinase</fullName>
    </alternativeName>
</protein>
<gene>
    <name evidence="9" type="ORF">SAMN02745673_01735</name>
</gene>
<feature type="domain" description="Zeta toxin" evidence="8">
    <location>
        <begin position="31"/>
        <end position="222"/>
    </location>
</feature>
<proteinExistence type="inferred from homology"/>
<evidence type="ECO:0000259" key="8">
    <source>
        <dbReference type="Pfam" id="PF06414"/>
    </source>
</evidence>
<dbReference type="Proteomes" id="UP000190637">
    <property type="component" value="Unassembled WGS sequence"/>
</dbReference>
<dbReference type="InterPro" id="IPR010488">
    <property type="entry name" value="Zeta_toxin_domain"/>
</dbReference>
<keyword evidence="10" id="KW-1185">Reference proteome</keyword>
<sequence length="409" mass="45207">MADPYEVPKGELQDIFDEYIKGLVFGGVTPTPRGERPVMVQLGGQLAAGKTRALKAIISRHGDRVARVSPDDFRDYHTKIDEIMREHPQEKVALTNQAMYAWSDMVREYAHANGYGLVTEGTFREVDYLLEYAEEMAQPMEGVHPGFVNEVVVVATPGDRSCLDMVGRYLADPPGEGRWADAPGHDASYEQLPLSVEALEASPHIHRVIVIDRSGTVHYDNSRGADGQWAQEPRASQVLRDTRGEGRVPFDQQEAAAWLSSYWKHAEKLLKRGELGPVTVPTMLALHERADRVAQVAYAGDTDRLAQHAQWQKVQKVVFMAANRGALNSELPHHPEKFLNADAVEKARFMTALRSVEKPAPGLPKDVVEAVKRAQQGVAPPTIHASPSLSSPASSEHRQGRGKGPDIER</sequence>
<evidence type="ECO:0000256" key="4">
    <source>
        <dbReference type="ARBA" id="ARBA00022840"/>
    </source>
</evidence>
<dbReference type="InterPro" id="IPR027417">
    <property type="entry name" value="P-loop_NTPase"/>
</dbReference>
<feature type="compositionally biased region" description="Low complexity" evidence="7">
    <location>
        <begin position="385"/>
        <end position="394"/>
    </location>
</feature>
<dbReference type="AlphaFoldDB" id="A0A1T4PC26"/>
<evidence type="ECO:0000313" key="9">
    <source>
        <dbReference type="EMBL" id="SJZ89103.1"/>
    </source>
</evidence>
<evidence type="ECO:0000256" key="5">
    <source>
        <dbReference type="ARBA" id="ARBA00032897"/>
    </source>
</evidence>
<dbReference type="SUPFAM" id="SSF52540">
    <property type="entry name" value="P-loop containing nucleoside triphosphate hydrolases"/>
    <property type="match status" value="1"/>
</dbReference>
<keyword evidence="3" id="KW-0547">Nucleotide-binding</keyword>
<name>A0A1T4PC26_9ACTN</name>
<dbReference type="EMBL" id="FUWS01000004">
    <property type="protein sequence ID" value="SJZ89103.1"/>
    <property type="molecule type" value="Genomic_DNA"/>
</dbReference>
<organism evidence="9 10">
    <name type="scientific">Marinactinospora thermotolerans DSM 45154</name>
    <dbReference type="NCBI Taxonomy" id="1122192"/>
    <lineage>
        <taxon>Bacteria</taxon>
        <taxon>Bacillati</taxon>
        <taxon>Actinomycetota</taxon>
        <taxon>Actinomycetes</taxon>
        <taxon>Streptosporangiales</taxon>
        <taxon>Nocardiopsidaceae</taxon>
        <taxon>Marinactinospora</taxon>
    </lineage>
</organism>
<keyword evidence="4" id="KW-0067">ATP-binding</keyword>
<evidence type="ECO:0000256" key="6">
    <source>
        <dbReference type="ARBA" id="ARBA00048178"/>
    </source>
</evidence>
<evidence type="ECO:0000256" key="3">
    <source>
        <dbReference type="ARBA" id="ARBA00022741"/>
    </source>
</evidence>
<comment type="similarity">
    <text evidence="1">Belongs to the zeta toxin family.</text>
</comment>
<evidence type="ECO:0000313" key="10">
    <source>
        <dbReference type="Proteomes" id="UP000190637"/>
    </source>
</evidence>
<reference evidence="9 10" key="1">
    <citation type="submission" date="2017-02" db="EMBL/GenBank/DDBJ databases">
        <authorList>
            <person name="Peterson S.W."/>
        </authorList>
    </citation>
    <scope>NUCLEOTIDE SEQUENCE [LARGE SCALE GENOMIC DNA]</scope>
    <source>
        <strain evidence="9 10">DSM 45154</strain>
    </source>
</reference>
<dbReference type="STRING" id="1122192.SAMN02745673_01735"/>
<dbReference type="GO" id="GO:0005524">
    <property type="term" value="F:ATP binding"/>
    <property type="evidence" value="ECO:0007669"/>
    <property type="project" value="UniProtKB-KW"/>
</dbReference>
<dbReference type="Gene3D" id="3.40.50.300">
    <property type="entry name" value="P-loop containing nucleotide triphosphate hydrolases"/>
    <property type="match status" value="1"/>
</dbReference>
<dbReference type="EC" id="2.7.1.176" evidence="2"/>
<comment type="catalytic activity">
    <reaction evidence="6">
        <text>UDP-N-acetyl-alpha-D-glucosamine + ATP = UDP-N-acetyl-alpha-D-glucosamine 3'-phosphate + ADP + H(+)</text>
        <dbReference type="Rhea" id="RHEA:32671"/>
        <dbReference type="ChEBI" id="CHEBI:15378"/>
        <dbReference type="ChEBI" id="CHEBI:30616"/>
        <dbReference type="ChEBI" id="CHEBI:57705"/>
        <dbReference type="ChEBI" id="CHEBI:64353"/>
        <dbReference type="ChEBI" id="CHEBI:456216"/>
        <dbReference type="EC" id="2.7.1.176"/>
    </reaction>
</comment>
<dbReference type="RefSeq" id="WP_078761110.1">
    <property type="nucleotide sequence ID" value="NZ_FUWS01000004.1"/>
</dbReference>
<dbReference type="OrthoDB" id="9792687at2"/>
<feature type="region of interest" description="Disordered" evidence="7">
    <location>
        <begin position="371"/>
        <end position="409"/>
    </location>
</feature>